<dbReference type="EMBL" id="CP165734">
    <property type="protein sequence ID" value="XDV55911.1"/>
    <property type="molecule type" value="Genomic_DNA"/>
</dbReference>
<proteinExistence type="predicted"/>
<reference evidence="1" key="1">
    <citation type="submission" date="2024-08" db="EMBL/GenBank/DDBJ databases">
        <authorList>
            <person name="Chaddad Z."/>
            <person name="Lamrabet M."/>
            <person name="Bouhnik O."/>
            <person name="Alami S."/>
            <person name="Wipf D."/>
            <person name="Courty P.E."/>
            <person name="Missbah El Idrissi M."/>
        </authorList>
    </citation>
    <scope>NUCLEOTIDE SEQUENCE</scope>
    <source>
        <strain evidence="1">LLZ17</strain>
    </source>
</reference>
<name>A0AB39XGJ1_9BRAD</name>
<protein>
    <submittedName>
        <fullName evidence="1">Uncharacterized protein</fullName>
    </submittedName>
</protein>
<dbReference type="RefSeq" id="WP_369720350.1">
    <property type="nucleotide sequence ID" value="NZ_CP165734.1"/>
</dbReference>
<organism evidence="1">
    <name type="scientific">Bradyrhizobium sp. LLZ17</name>
    <dbReference type="NCBI Taxonomy" id="3239388"/>
    <lineage>
        <taxon>Bacteria</taxon>
        <taxon>Pseudomonadati</taxon>
        <taxon>Pseudomonadota</taxon>
        <taxon>Alphaproteobacteria</taxon>
        <taxon>Hyphomicrobiales</taxon>
        <taxon>Nitrobacteraceae</taxon>
        <taxon>Bradyrhizobium</taxon>
    </lineage>
</organism>
<accession>A0AB39XGJ1</accession>
<dbReference type="AlphaFoldDB" id="A0AB39XGJ1"/>
<sequence>MPGLLRFQCVMPKITRRLYPERQDCWHVYFGDVHVGTIVRRVGHPSDQDPWQWLCGFYPGSNPGEQTGGTAPNLRSSAPPRMKFTQAGADLFA</sequence>
<gene>
    <name evidence="1" type="ORF">AB8Z38_24655</name>
</gene>
<evidence type="ECO:0000313" key="1">
    <source>
        <dbReference type="EMBL" id="XDV55911.1"/>
    </source>
</evidence>